<dbReference type="InterPro" id="IPR025328">
    <property type="entry name" value="DUF4234"/>
</dbReference>
<feature type="region of interest" description="Disordered" evidence="1">
    <location>
        <begin position="1"/>
        <end position="30"/>
    </location>
</feature>
<keyword evidence="5" id="KW-1185">Reference proteome</keyword>
<accession>A0A917BVL6</accession>
<keyword evidence="2" id="KW-0812">Transmembrane</keyword>
<dbReference type="EMBL" id="BMKQ01000002">
    <property type="protein sequence ID" value="GGF57328.1"/>
    <property type="molecule type" value="Genomic_DNA"/>
</dbReference>
<reference evidence="4" key="1">
    <citation type="journal article" date="2014" name="Int. J. Syst. Evol. Microbiol.">
        <title>Complete genome sequence of Corynebacterium casei LMG S-19264T (=DSM 44701T), isolated from a smear-ripened cheese.</title>
        <authorList>
            <consortium name="US DOE Joint Genome Institute (JGI-PGF)"/>
            <person name="Walter F."/>
            <person name="Albersmeier A."/>
            <person name="Kalinowski J."/>
            <person name="Ruckert C."/>
        </authorList>
    </citation>
    <scope>NUCLEOTIDE SEQUENCE</scope>
    <source>
        <strain evidence="4">CGMCC 1.16067</strain>
    </source>
</reference>
<name>A0A917BVL6_9ACTN</name>
<evidence type="ECO:0000313" key="5">
    <source>
        <dbReference type="Proteomes" id="UP000649179"/>
    </source>
</evidence>
<evidence type="ECO:0000256" key="2">
    <source>
        <dbReference type="SAM" id="Phobius"/>
    </source>
</evidence>
<reference evidence="4" key="2">
    <citation type="submission" date="2020-09" db="EMBL/GenBank/DDBJ databases">
        <authorList>
            <person name="Sun Q."/>
            <person name="Zhou Y."/>
        </authorList>
    </citation>
    <scope>NUCLEOTIDE SEQUENCE</scope>
    <source>
        <strain evidence="4">CGMCC 1.16067</strain>
    </source>
</reference>
<feature type="compositionally biased region" description="Pro residues" evidence="1">
    <location>
        <begin position="7"/>
        <end position="21"/>
    </location>
</feature>
<proteinExistence type="predicted"/>
<gene>
    <name evidence="4" type="ORF">GCM10011519_34110</name>
</gene>
<protein>
    <recommendedName>
        <fullName evidence="3">DUF4234 domain-containing protein</fullName>
    </recommendedName>
</protein>
<feature type="domain" description="DUF4234" evidence="3">
    <location>
        <begin position="46"/>
        <end position="150"/>
    </location>
</feature>
<keyword evidence="2" id="KW-0472">Membrane</keyword>
<dbReference type="Proteomes" id="UP000649179">
    <property type="component" value="Unassembled WGS sequence"/>
</dbReference>
<organism evidence="4 5">
    <name type="scientific">Marmoricola endophyticus</name>
    <dbReference type="NCBI Taxonomy" id="2040280"/>
    <lineage>
        <taxon>Bacteria</taxon>
        <taxon>Bacillati</taxon>
        <taxon>Actinomycetota</taxon>
        <taxon>Actinomycetes</taxon>
        <taxon>Propionibacteriales</taxon>
        <taxon>Nocardioidaceae</taxon>
        <taxon>Marmoricola</taxon>
    </lineage>
</organism>
<feature type="transmembrane region" description="Helical" evidence="2">
    <location>
        <begin position="123"/>
        <end position="143"/>
    </location>
</feature>
<feature type="transmembrane region" description="Helical" evidence="2">
    <location>
        <begin position="48"/>
        <end position="65"/>
    </location>
</feature>
<evidence type="ECO:0000313" key="4">
    <source>
        <dbReference type="EMBL" id="GGF57328.1"/>
    </source>
</evidence>
<comment type="caution">
    <text evidence="4">The sequence shown here is derived from an EMBL/GenBank/DDBJ whole genome shotgun (WGS) entry which is preliminary data.</text>
</comment>
<evidence type="ECO:0000259" key="3">
    <source>
        <dbReference type="Pfam" id="PF14018"/>
    </source>
</evidence>
<dbReference type="RefSeq" id="WP_188781293.1">
    <property type="nucleotide sequence ID" value="NZ_BMKQ01000002.1"/>
</dbReference>
<sequence length="160" mass="17404">MTDEQQPPAPTSPYVSPPPPSYAGQVPATFPPPGAPVADGPIGTVRSTGVCILLTIVTLGFYTWYWYYVTHDEMKRHTGQGTEPAIALVLGILISIVMAFLTPNDVGAMYRRKGMREPVSAVTGLWALLLGWFFFVGAIVWFVKTNGALNAYWRSQGARG</sequence>
<dbReference type="Pfam" id="PF14018">
    <property type="entry name" value="DUF4234"/>
    <property type="match status" value="1"/>
</dbReference>
<feature type="transmembrane region" description="Helical" evidence="2">
    <location>
        <begin position="85"/>
        <end position="102"/>
    </location>
</feature>
<dbReference type="AlphaFoldDB" id="A0A917BVL6"/>
<keyword evidence="2" id="KW-1133">Transmembrane helix</keyword>
<evidence type="ECO:0000256" key="1">
    <source>
        <dbReference type="SAM" id="MobiDB-lite"/>
    </source>
</evidence>